<organism evidence="1 2">
    <name type="scientific">Catenaria anguillulae PL171</name>
    <dbReference type="NCBI Taxonomy" id="765915"/>
    <lineage>
        <taxon>Eukaryota</taxon>
        <taxon>Fungi</taxon>
        <taxon>Fungi incertae sedis</taxon>
        <taxon>Blastocladiomycota</taxon>
        <taxon>Blastocladiomycetes</taxon>
        <taxon>Blastocladiales</taxon>
        <taxon>Catenariaceae</taxon>
        <taxon>Catenaria</taxon>
    </lineage>
</organism>
<reference evidence="1 2" key="1">
    <citation type="submission" date="2016-07" db="EMBL/GenBank/DDBJ databases">
        <title>Pervasive Adenine N6-methylation of Active Genes in Fungi.</title>
        <authorList>
            <consortium name="DOE Joint Genome Institute"/>
            <person name="Mondo S.J."/>
            <person name="Dannebaum R.O."/>
            <person name="Kuo R.C."/>
            <person name="Labutti K."/>
            <person name="Haridas S."/>
            <person name="Kuo A."/>
            <person name="Salamov A."/>
            <person name="Ahrendt S.R."/>
            <person name="Lipzen A."/>
            <person name="Sullivan W."/>
            <person name="Andreopoulos W.B."/>
            <person name="Clum A."/>
            <person name="Lindquist E."/>
            <person name="Daum C."/>
            <person name="Ramamoorthy G.K."/>
            <person name="Gryganskyi A."/>
            <person name="Culley D."/>
            <person name="Magnuson J.K."/>
            <person name="James T.Y."/>
            <person name="O'Malley M.A."/>
            <person name="Stajich J.E."/>
            <person name="Spatafora J.W."/>
            <person name="Visel A."/>
            <person name="Grigoriev I.V."/>
        </authorList>
    </citation>
    <scope>NUCLEOTIDE SEQUENCE [LARGE SCALE GENOMIC DNA]</scope>
    <source>
        <strain evidence="1 2">PL171</strain>
    </source>
</reference>
<name>A0A1Y2HLV5_9FUNG</name>
<accession>A0A1Y2HLV5</accession>
<keyword evidence="2" id="KW-1185">Reference proteome</keyword>
<sequence length="80" mass="8939">MCARMTSTTSKVESLAPFSFLCPIVVLPVSSHSCLFHNYTVCPLHPMNMQSCYSALPYRPRWPALPVTVGRRLGSTWPPN</sequence>
<protein>
    <submittedName>
        <fullName evidence="1">Uncharacterized protein</fullName>
    </submittedName>
</protein>
<dbReference type="Proteomes" id="UP000193411">
    <property type="component" value="Unassembled WGS sequence"/>
</dbReference>
<evidence type="ECO:0000313" key="2">
    <source>
        <dbReference type="Proteomes" id="UP000193411"/>
    </source>
</evidence>
<gene>
    <name evidence="1" type="ORF">BCR44DRAFT_1433767</name>
</gene>
<evidence type="ECO:0000313" key="1">
    <source>
        <dbReference type="EMBL" id="ORZ35556.1"/>
    </source>
</evidence>
<dbReference type="AlphaFoldDB" id="A0A1Y2HLV5"/>
<dbReference type="EMBL" id="MCFL01000021">
    <property type="protein sequence ID" value="ORZ35556.1"/>
    <property type="molecule type" value="Genomic_DNA"/>
</dbReference>
<comment type="caution">
    <text evidence="1">The sequence shown here is derived from an EMBL/GenBank/DDBJ whole genome shotgun (WGS) entry which is preliminary data.</text>
</comment>
<proteinExistence type="predicted"/>